<accession>A0ACB7Y0D3</accession>
<dbReference type="Proteomes" id="UP000828048">
    <property type="component" value="Chromosome 5"/>
</dbReference>
<keyword evidence="2" id="KW-1185">Reference proteome</keyword>
<sequence>MPQSPLSETLIFSTCKHSFPSELSLKEDGKPKNPQESATVTTIYPRELFGLCKQIVAELLGTYILVFVGCVADIVCRETLFTIAIVWGLVWLVLVYALGHISGAHINPAVAIALVVAHRFPFTQVSMYVLAQLIGATLACLNLRVLFHHQQDMMSTLIQYPSSTTVLPGHHFWGCH</sequence>
<reference evidence="1 2" key="1">
    <citation type="journal article" date="2021" name="Hortic Res">
        <title>High-quality reference genome and annotation aids understanding of berry development for evergreen blueberry (Vaccinium darrowii).</title>
        <authorList>
            <person name="Yu J."/>
            <person name="Hulse-Kemp A.M."/>
            <person name="Babiker E."/>
            <person name="Staton M."/>
        </authorList>
    </citation>
    <scope>NUCLEOTIDE SEQUENCE [LARGE SCALE GENOMIC DNA]</scope>
    <source>
        <strain evidence="2">cv. NJ 8807/NJ 8810</strain>
        <tissue evidence="1">Young leaf</tissue>
    </source>
</reference>
<comment type="caution">
    <text evidence="1">The sequence shown here is derived from an EMBL/GenBank/DDBJ whole genome shotgun (WGS) entry which is preliminary data.</text>
</comment>
<evidence type="ECO:0000313" key="2">
    <source>
        <dbReference type="Proteomes" id="UP000828048"/>
    </source>
</evidence>
<evidence type="ECO:0000313" key="1">
    <source>
        <dbReference type="EMBL" id="KAH7846692.1"/>
    </source>
</evidence>
<organism evidence="1 2">
    <name type="scientific">Vaccinium darrowii</name>
    <dbReference type="NCBI Taxonomy" id="229202"/>
    <lineage>
        <taxon>Eukaryota</taxon>
        <taxon>Viridiplantae</taxon>
        <taxon>Streptophyta</taxon>
        <taxon>Embryophyta</taxon>
        <taxon>Tracheophyta</taxon>
        <taxon>Spermatophyta</taxon>
        <taxon>Magnoliopsida</taxon>
        <taxon>eudicotyledons</taxon>
        <taxon>Gunneridae</taxon>
        <taxon>Pentapetalae</taxon>
        <taxon>asterids</taxon>
        <taxon>Ericales</taxon>
        <taxon>Ericaceae</taxon>
        <taxon>Vaccinioideae</taxon>
        <taxon>Vaccinieae</taxon>
        <taxon>Vaccinium</taxon>
    </lineage>
</organism>
<name>A0ACB7Y0D3_9ERIC</name>
<proteinExistence type="predicted"/>
<protein>
    <submittedName>
        <fullName evidence="1">Uncharacterized protein</fullName>
    </submittedName>
</protein>
<gene>
    <name evidence="1" type="ORF">Vadar_017038</name>
</gene>
<dbReference type="EMBL" id="CM037155">
    <property type="protein sequence ID" value="KAH7846692.1"/>
    <property type="molecule type" value="Genomic_DNA"/>
</dbReference>